<keyword evidence="1" id="KW-0812">Transmembrane</keyword>
<feature type="transmembrane region" description="Helical" evidence="1">
    <location>
        <begin position="69"/>
        <end position="91"/>
    </location>
</feature>
<protein>
    <recommendedName>
        <fullName evidence="4">ABC transporter permease</fullName>
    </recommendedName>
</protein>
<keyword evidence="1" id="KW-0472">Membrane</keyword>
<feature type="transmembrane region" description="Helical" evidence="1">
    <location>
        <begin position="239"/>
        <end position="262"/>
    </location>
</feature>
<keyword evidence="3" id="KW-1185">Reference proteome</keyword>
<feature type="transmembrane region" description="Helical" evidence="1">
    <location>
        <begin position="193"/>
        <end position="212"/>
    </location>
</feature>
<organism evidence="2 3">
    <name type="scientific">Ornithinimicrobium pekingense</name>
    <dbReference type="NCBI Taxonomy" id="384677"/>
    <lineage>
        <taxon>Bacteria</taxon>
        <taxon>Bacillati</taxon>
        <taxon>Actinomycetota</taxon>
        <taxon>Actinomycetes</taxon>
        <taxon>Micrococcales</taxon>
        <taxon>Ornithinimicrobiaceae</taxon>
        <taxon>Ornithinimicrobium</taxon>
    </lineage>
</organism>
<sequence length="267" mass="28604">MTTTARPGTETAYPPQIDAVGALPFSRLLRTELRKLIDTRAGRWLVVAILVITALSMGVTLWLNRETGTGMLGLMLAANIPQALLIPILGVMTAANEWGQRTALITFTQEPRRLRVMAAKTLAAVLLGLGVLLVTTLLAAAAHTVSVSAAGGGEVDAWLGWPLTVNLLVLQTIGVLMGVAFGALFLNVPVGIVAYFLVPMLSPLLFLTTAWLRENSAWLDMSVAQGALLGDEWATGEQWAQVGTTSALWILLPLAVGFWRVARREVK</sequence>
<name>A0ABQ2F678_9MICO</name>
<comment type="caution">
    <text evidence="2">The sequence shown here is derived from an EMBL/GenBank/DDBJ whole genome shotgun (WGS) entry which is preliminary data.</text>
</comment>
<reference evidence="3" key="1">
    <citation type="journal article" date="2019" name="Int. J. Syst. Evol. Microbiol.">
        <title>The Global Catalogue of Microorganisms (GCM) 10K type strain sequencing project: providing services to taxonomists for standard genome sequencing and annotation.</title>
        <authorList>
            <consortium name="The Broad Institute Genomics Platform"/>
            <consortium name="The Broad Institute Genome Sequencing Center for Infectious Disease"/>
            <person name="Wu L."/>
            <person name="Ma J."/>
        </authorList>
    </citation>
    <scope>NUCLEOTIDE SEQUENCE [LARGE SCALE GENOMIC DNA]</scope>
    <source>
        <strain evidence="3">CGMCC 1.5362</strain>
    </source>
</reference>
<feature type="transmembrane region" description="Helical" evidence="1">
    <location>
        <begin position="163"/>
        <end position="186"/>
    </location>
</feature>
<evidence type="ECO:0000313" key="2">
    <source>
        <dbReference type="EMBL" id="GGK57095.1"/>
    </source>
</evidence>
<dbReference type="Proteomes" id="UP000662111">
    <property type="component" value="Unassembled WGS sequence"/>
</dbReference>
<proteinExistence type="predicted"/>
<feature type="transmembrane region" description="Helical" evidence="1">
    <location>
        <begin position="122"/>
        <end position="143"/>
    </location>
</feature>
<evidence type="ECO:0000313" key="3">
    <source>
        <dbReference type="Proteomes" id="UP000662111"/>
    </source>
</evidence>
<evidence type="ECO:0000256" key="1">
    <source>
        <dbReference type="SAM" id="Phobius"/>
    </source>
</evidence>
<evidence type="ECO:0008006" key="4">
    <source>
        <dbReference type="Google" id="ProtNLM"/>
    </source>
</evidence>
<dbReference type="EMBL" id="BMLB01000001">
    <property type="protein sequence ID" value="GGK57095.1"/>
    <property type="molecule type" value="Genomic_DNA"/>
</dbReference>
<feature type="transmembrane region" description="Helical" evidence="1">
    <location>
        <begin position="44"/>
        <end position="63"/>
    </location>
</feature>
<keyword evidence="1" id="KW-1133">Transmembrane helix</keyword>
<accession>A0ABQ2F678</accession>
<gene>
    <name evidence="2" type="ORF">GCM10011509_01830</name>
</gene>